<dbReference type="Proteomes" id="UP001331761">
    <property type="component" value="Unassembled WGS sequence"/>
</dbReference>
<name>A0AAN8IH24_TRICO</name>
<dbReference type="InterPro" id="IPR055060">
    <property type="entry name" value="ACOX_C_alpha1"/>
</dbReference>
<evidence type="ECO:0000256" key="1">
    <source>
        <dbReference type="ARBA" id="ARBA00004846"/>
    </source>
</evidence>
<protein>
    <recommendedName>
        <fullName evidence="2">Acyl-CoA oxidase C-alpha1 domain-containing protein</fullName>
    </recommendedName>
</protein>
<dbReference type="AlphaFoldDB" id="A0AAN8IH24"/>
<dbReference type="Pfam" id="PF22924">
    <property type="entry name" value="ACOX_C_alpha1"/>
    <property type="match status" value="1"/>
</dbReference>
<evidence type="ECO:0000259" key="2">
    <source>
        <dbReference type="Pfam" id="PF22924"/>
    </source>
</evidence>
<dbReference type="GO" id="GO:0033540">
    <property type="term" value="P:fatty acid beta-oxidation using acyl-CoA oxidase"/>
    <property type="evidence" value="ECO:0007669"/>
    <property type="project" value="TreeGrafter"/>
</dbReference>
<organism evidence="3 4">
    <name type="scientific">Trichostrongylus colubriformis</name>
    <name type="common">Black scour worm</name>
    <dbReference type="NCBI Taxonomy" id="6319"/>
    <lineage>
        <taxon>Eukaryota</taxon>
        <taxon>Metazoa</taxon>
        <taxon>Ecdysozoa</taxon>
        <taxon>Nematoda</taxon>
        <taxon>Chromadorea</taxon>
        <taxon>Rhabditida</taxon>
        <taxon>Rhabditina</taxon>
        <taxon>Rhabditomorpha</taxon>
        <taxon>Strongyloidea</taxon>
        <taxon>Trichostrongylidae</taxon>
        <taxon>Trichostrongylus</taxon>
    </lineage>
</organism>
<dbReference type="GO" id="GO:0005777">
    <property type="term" value="C:peroxisome"/>
    <property type="evidence" value="ECO:0007669"/>
    <property type="project" value="InterPro"/>
</dbReference>
<dbReference type="GO" id="GO:0005504">
    <property type="term" value="F:fatty acid binding"/>
    <property type="evidence" value="ECO:0007669"/>
    <property type="project" value="TreeGrafter"/>
</dbReference>
<dbReference type="GO" id="GO:0003997">
    <property type="term" value="F:acyl-CoA oxidase activity"/>
    <property type="evidence" value="ECO:0007669"/>
    <property type="project" value="InterPro"/>
</dbReference>
<dbReference type="PANTHER" id="PTHR10909:SF250">
    <property type="entry name" value="PEROXISOMAL ACYL-COENZYME A OXIDASE 1"/>
    <property type="match status" value="1"/>
</dbReference>
<dbReference type="GO" id="GO:0071949">
    <property type="term" value="F:FAD binding"/>
    <property type="evidence" value="ECO:0007669"/>
    <property type="project" value="InterPro"/>
</dbReference>
<comment type="pathway">
    <text evidence="1">Lipid metabolism; peroxisomal fatty acid beta-oxidation.</text>
</comment>
<proteinExistence type="predicted"/>
<evidence type="ECO:0000313" key="3">
    <source>
        <dbReference type="EMBL" id="KAK5974534.1"/>
    </source>
</evidence>
<dbReference type="SUPFAM" id="SSF47203">
    <property type="entry name" value="Acyl-CoA dehydrogenase C-terminal domain-like"/>
    <property type="match status" value="1"/>
</dbReference>
<dbReference type="InterPro" id="IPR036250">
    <property type="entry name" value="AcylCo_DH-like_C"/>
</dbReference>
<gene>
    <name evidence="3" type="ORF">GCK32_009613</name>
</gene>
<reference evidence="3 4" key="1">
    <citation type="submission" date="2019-10" db="EMBL/GenBank/DDBJ databases">
        <title>Assembly and Annotation for the nematode Trichostrongylus colubriformis.</title>
        <authorList>
            <person name="Martin J."/>
        </authorList>
    </citation>
    <scope>NUCLEOTIDE SEQUENCE [LARGE SCALE GENOMIC DNA]</scope>
    <source>
        <strain evidence="3">G859</strain>
        <tissue evidence="3">Whole worm</tissue>
    </source>
</reference>
<feature type="domain" description="Acyl-CoA oxidase C-alpha1" evidence="2">
    <location>
        <begin position="24"/>
        <end position="129"/>
    </location>
</feature>
<dbReference type="Gene3D" id="1.20.140.10">
    <property type="entry name" value="Butyryl-CoA Dehydrogenase, subunit A, domain 3"/>
    <property type="match status" value="2"/>
</dbReference>
<evidence type="ECO:0000313" key="4">
    <source>
        <dbReference type="Proteomes" id="UP001331761"/>
    </source>
</evidence>
<dbReference type="InterPro" id="IPR012258">
    <property type="entry name" value="Acyl-CoA_oxidase"/>
</dbReference>
<dbReference type="GO" id="GO:0055088">
    <property type="term" value="P:lipid homeostasis"/>
    <property type="evidence" value="ECO:0007669"/>
    <property type="project" value="TreeGrafter"/>
</dbReference>
<dbReference type="GO" id="GO:1904070">
    <property type="term" value="P:ascaroside biosynthetic process"/>
    <property type="evidence" value="ECO:0007669"/>
    <property type="project" value="TreeGrafter"/>
</dbReference>
<comment type="caution">
    <text evidence="3">The sequence shown here is derived from an EMBL/GenBank/DDBJ whole genome shotgun (WGS) entry which is preliminary data.</text>
</comment>
<sequence>MYPCDFFEMSGGCCSESIPATLSRKGEVKILEYQTQQHRLFPQLARAYAFIFTGHAVDEMAELHYITSGLKAVVTYLTGQGIEQARMSCGGHGYSKASNMSELYGVAIGGATYEGENMVMLQQLARYLMKSAEAAKKGVALGKLVDYLVRPSEKHSTIDRQPDRAYSAHLKAFDKAAKLQVMKAYERMRSLRAQGLSEEEAWNANAVELNRVSLTFLQQRPIEKPITS</sequence>
<dbReference type="EMBL" id="WIXE01014119">
    <property type="protein sequence ID" value="KAK5974534.1"/>
    <property type="molecule type" value="Genomic_DNA"/>
</dbReference>
<keyword evidence="4" id="KW-1185">Reference proteome</keyword>
<dbReference type="PANTHER" id="PTHR10909">
    <property type="entry name" value="ELECTRON TRANSPORT OXIDOREDUCTASE"/>
    <property type="match status" value="1"/>
</dbReference>
<accession>A0AAN8IH24</accession>